<dbReference type="Proteomes" id="UP000018895">
    <property type="component" value="Unassembled WGS sequence"/>
</dbReference>
<evidence type="ECO:0000256" key="4">
    <source>
        <dbReference type="ARBA" id="ARBA00022989"/>
    </source>
</evidence>
<accession>W4QF16</accession>
<keyword evidence="3 6" id="KW-0812">Transmembrane</keyword>
<keyword evidence="6" id="KW-0813">Transport</keyword>
<proteinExistence type="inferred from homology"/>
<feature type="transmembrane region" description="Helical" evidence="7">
    <location>
        <begin position="39"/>
        <end position="58"/>
    </location>
</feature>
<organism evidence="8 9">
    <name type="scientific">Halalkalibacter hemicellulosilyticusJCM 9152</name>
    <dbReference type="NCBI Taxonomy" id="1236971"/>
    <lineage>
        <taxon>Bacteria</taxon>
        <taxon>Bacillati</taxon>
        <taxon>Bacillota</taxon>
        <taxon>Bacilli</taxon>
        <taxon>Bacillales</taxon>
        <taxon>Bacillaceae</taxon>
        <taxon>Halalkalibacter</taxon>
    </lineage>
</organism>
<evidence type="ECO:0000256" key="3">
    <source>
        <dbReference type="ARBA" id="ARBA00022692"/>
    </source>
</evidence>
<dbReference type="GO" id="GO:0010043">
    <property type="term" value="P:response to zinc ion"/>
    <property type="evidence" value="ECO:0007669"/>
    <property type="project" value="TreeGrafter"/>
</dbReference>
<evidence type="ECO:0000256" key="1">
    <source>
        <dbReference type="ARBA" id="ARBA00004141"/>
    </source>
</evidence>
<comment type="similarity">
    <text evidence="2 6">Belongs to the ABC-3 integral membrane protein family.</text>
</comment>
<keyword evidence="9" id="KW-1185">Reference proteome</keyword>
<comment type="caution">
    <text evidence="8">The sequence shown here is derived from an EMBL/GenBank/DDBJ whole genome shotgun (WGS) entry which is preliminary data.</text>
</comment>
<dbReference type="Pfam" id="PF00950">
    <property type="entry name" value="ABC-3"/>
    <property type="match status" value="1"/>
</dbReference>
<dbReference type="InterPro" id="IPR001626">
    <property type="entry name" value="ABC_TroCD"/>
</dbReference>
<evidence type="ECO:0000313" key="8">
    <source>
        <dbReference type="EMBL" id="GAE30705.1"/>
    </source>
</evidence>
<dbReference type="PANTHER" id="PTHR30477:SF22">
    <property type="entry name" value="METAL ABC TRANSPORTER PERMEASE"/>
    <property type="match status" value="1"/>
</dbReference>
<dbReference type="GO" id="GO:0043190">
    <property type="term" value="C:ATP-binding cassette (ABC) transporter complex"/>
    <property type="evidence" value="ECO:0007669"/>
    <property type="project" value="InterPro"/>
</dbReference>
<evidence type="ECO:0000256" key="6">
    <source>
        <dbReference type="RuleBase" id="RU003943"/>
    </source>
</evidence>
<evidence type="ECO:0000256" key="2">
    <source>
        <dbReference type="ARBA" id="ARBA00008034"/>
    </source>
</evidence>
<dbReference type="PANTHER" id="PTHR30477">
    <property type="entry name" value="ABC-TRANSPORTER METAL-BINDING PROTEIN"/>
    <property type="match status" value="1"/>
</dbReference>
<keyword evidence="5 7" id="KW-0472">Membrane</keyword>
<protein>
    <submittedName>
        <fullName evidence="8">Zinc ABC transporter</fullName>
    </submittedName>
</protein>
<dbReference type="EMBL" id="BAUU01000013">
    <property type="protein sequence ID" value="GAE30705.1"/>
    <property type="molecule type" value="Genomic_DNA"/>
</dbReference>
<evidence type="ECO:0000256" key="7">
    <source>
        <dbReference type="SAM" id="Phobius"/>
    </source>
</evidence>
<keyword evidence="4 7" id="KW-1133">Transmembrane helix</keyword>
<reference evidence="8" key="1">
    <citation type="journal article" date="2014" name="Genome Announc.">
        <title>Draft Genome Sequences of Three Alkaliphilic Bacillus Strains, Bacillus wakoensis JCM 9140T, Bacillus akibai JCM 9157T, and Bacillus hemicellulosilyticus JCM 9152T.</title>
        <authorList>
            <person name="Yuki M."/>
            <person name="Oshima K."/>
            <person name="Suda W."/>
            <person name="Oshida Y."/>
            <person name="Kitamura K."/>
            <person name="Iida T."/>
            <person name="Hattori M."/>
            <person name="Ohkuma M."/>
        </authorList>
    </citation>
    <scope>NUCLEOTIDE SEQUENCE [LARGE SCALE GENOMIC DNA]</scope>
    <source>
        <strain evidence="8">JCM 9152</strain>
    </source>
</reference>
<dbReference type="AlphaFoldDB" id="W4QF16"/>
<dbReference type="GO" id="GO:0055085">
    <property type="term" value="P:transmembrane transport"/>
    <property type="evidence" value="ECO:0007669"/>
    <property type="project" value="InterPro"/>
</dbReference>
<gene>
    <name evidence="8" type="ORF">JCM9152_2121</name>
</gene>
<dbReference type="InterPro" id="IPR037294">
    <property type="entry name" value="ABC_BtuC-like"/>
</dbReference>
<feature type="transmembrane region" description="Helical" evidence="7">
    <location>
        <begin position="14"/>
        <end position="34"/>
    </location>
</feature>
<evidence type="ECO:0000256" key="5">
    <source>
        <dbReference type="ARBA" id="ARBA00023136"/>
    </source>
</evidence>
<dbReference type="SUPFAM" id="SSF81345">
    <property type="entry name" value="ABC transporter involved in vitamin B12 uptake, BtuC"/>
    <property type="match status" value="1"/>
</dbReference>
<dbReference type="STRING" id="1236971.JCM9152_2121"/>
<name>W4QF16_9BACI</name>
<evidence type="ECO:0000313" key="9">
    <source>
        <dbReference type="Proteomes" id="UP000018895"/>
    </source>
</evidence>
<sequence length="87" mass="9604">MIELFLRYEFLQNALYAGILIGFLAPLLGVFLVVRRLSLIADALSHIALAGIAASLFIGKTWPQLPIAGLIRWGCSFRLSVRCSLRS</sequence>
<comment type="subcellular location">
    <subcellularLocation>
        <location evidence="6">Cell membrane</location>
        <topology evidence="6">Multi-pass membrane protein</topology>
    </subcellularLocation>
    <subcellularLocation>
        <location evidence="1">Membrane</location>
        <topology evidence="1">Multi-pass membrane protein</topology>
    </subcellularLocation>
</comment>